<sequence>MSSTKNSNKVVRTKSLLDEYRIYFSHVLSPLKRKPRGDSGCTTKAQLNQQYYDGSKGVDEGDVNAKAEDYIKKRHQKFVLSKWISKNSN</sequence>
<dbReference type="Gramene" id="AUR62024268-RA">
    <property type="protein sequence ID" value="AUR62024268-RA:cds"/>
    <property type="gene ID" value="AUR62024268"/>
</dbReference>
<dbReference type="EnsemblPlants" id="AUR62024268-RA">
    <property type="protein sequence ID" value="AUR62024268-RA:cds"/>
    <property type="gene ID" value="AUR62024268"/>
</dbReference>
<name>A0A803M745_CHEQI</name>
<reference evidence="1" key="1">
    <citation type="journal article" date="2017" name="Nature">
        <title>The genome of Chenopodium quinoa.</title>
        <authorList>
            <person name="Jarvis D.E."/>
            <person name="Ho Y.S."/>
            <person name="Lightfoot D.J."/>
            <person name="Schmoeckel S.M."/>
            <person name="Li B."/>
            <person name="Borm T.J.A."/>
            <person name="Ohyanagi H."/>
            <person name="Mineta K."/>
            <person name="Michell C.T."/>
            <person name="Saber N."/>
            <person name="Kharbatia N.M."/>
            <person name="Rupper R.R."/>
            <person name="Sharp A.R."/>
            <person name="Dally N."/>
            <person name="Boughton B.A."/>
            <person name="Woo Y.H."/>
            <person name="Gao G."/>
            <person name="Schijlen E.G.W.M."/>
            <person name="Guo X."/>
            <person name="Momin A.A."/>
            <person name="Negrao S."/>
            <person name="Al-Babili S."/>
            <person name="Gehring C."/>
            <person name="Roessner U."/>
            <person name="Jung C."/>
            <person name="Murphy K."/>
            <person name="Arold S.T."/>
            <person name="Gojobori T."/>
            <person name="van der Linden C.G."/>
            <person name="van Loo E.N."/>
            <person name="Jellen E.N."/>
            <person name="Maughan P.J."/>
            <person name="Tester M."/>
        </authorList>
    </citation>
    <scope>NUCLEOTIDE SEQUENCE [LARGE SCALE GENOMIC DNA]</scope>
    <source>
        <strain evidence="1">cv. PI 614886</strain>
    </source>
</reference>
<protein>
    <submittedName>
        <fullName evidence="1">Uncharacterized protein</fullName>
    </submittedName>
</protein>
<evidence type="ECO:0000313" key="2">
    <source>
        <dbReference type="Proteomes" id="UP000596660"/>
    </source>
</evidence>
<dbReference type="Proteomes" id="UP000596660">
    <property type="component" value="Unplaced"/>
</dbReference>
<reference evidence="1" key="2">
    <citation type="submission" date="2021-03" db="UniProtKB">
        <authorList>
            <consortium name="EnsemblPlants"/>
        </authorList>
    </citation>
    <scope>IDENTIFICATION</scope>
</reference>
<dbReference type="AlphaFoldDB" id="A0A803M745"/>
<proteinExistence type="predicted"/>
<accession>A0A803M745</accession>
<keyword evidence="2" id="KW-1185">Reference proteome</keyword>
<evidence type="ECO:0000313" key="1">
    <source>
        <dbReference type="EnsemblPlants" id="AUR62024268-RA:cds"/>
    </source>
</evidence>
<organism evidence="1 2">
    <name type="scientific">Chenopodium quinoa</name>
    <name type="common">Quinoa</name>
    <dbReference type="NCBI Taxonomy" id="63459"/>
    <lineage>
        <taxon>Eukaryota</taxon>
        <taxon>Viridiplantae</taxon>
        <taxon>Streptophyta</taxon>
        <taxon>Embryophyta</taxon>
        <taxon>Tracheophyta</taxon>
        <taxon>Spermatophyta</taxon>
        <taxon>Magnoliopsida</taxon>
        <taxon>eudicotyledons</taxon>
        <taxon>Gunneridae</taxon>
        <taxon>Pentapetalae</taxon>
        <taxon>Caryophyllales</taxon>
        <taxon>Chenopodiaceae</taxon>
        <taxon>Chenopodioideae</taxon>
        <taxon>Atripliceae</taxon>
        <taxon>Chenopodium</taxon>
    </lineage>
</organism>